<dbReference type="EMBL" id="SJPX01000001">
    <property type="protein sequence ID" value="TWU58305.1"/>
    <property type="molecule type" value="Genomic_DNA"/>
</dbReference>
<dbReference type="EC" id="2.4.1.-" evidence="2"/>
<dbReference type="GO" id="GO:0016758">
    <property type="term" value="F:hexosyltransferase activity"/>
    <property type="evidence" value="ECO:0007669"/>
    <property type="project" value="UniProtKB-ARBA"/>
</dbReference>
<dbReference type="PANTHER" id="PTHR22916">
    <property type="entry name" value="GLYCOSYLTRANSFERASE"/>
    <property type="match status" value="1"/>
</dbReference>
<keyword evidence="3" id="KW-1185">Reference proteome</keyword>
<dbReference type="PANTHER" id="PTHR22916:SF65">
    <property type="entry name" value="SLR1065 PROTEIN"/>
    <property type="match status" value="1"/>
</dbReference>
<proteinExistence type="predicted"/>
<dbReference type="InterPro" id="IPR001173">
    <property type="entry name" value="Glyco_trans_2-like"/>
</dbReference>
<dbReference type="InterPro" id="IPR029044">
    <property type="entry name" value="Nucleotide-diphossugar_trans"/>
</dbReference>
<evidence type="ECO:0000313" key="3">
    <source>
        <dbReference type="Proteomes" id="UP000317977"/>
    </source>
</evidence>
<gene>
    <name evidence="2" type="ORF">Poly59_12160</name>
</gene>
<name>A0A5C6FA29_9BACT</name>
<feature type="domain" description="Glycosyltransferase 2-like" evidence="1">
    <location>
        <begin position="8"/>
        <end position="129"/>
    </location>
</feature>
<keyword evidence="2" id="KW-0328">Glycosyltransferase</keyword>
<accession>A0A5C6FA29</accession>
<evidence type="ECO:0000313" key="2">
    <source>
        <dbReference type="EMBL" id="TWU58305.1"/>
    </source>
</evidence>
<dbReference type="Pfam" id="PF00535">
    <property type="entry name" value="Glycos_transf_2"/>
    <property type="match status" value="1"/>
</dbReference>
<evidence type="ECO:0000259" key="1">
    <source>
        <dbReference type="Pfam" id="PF00535"/>
    </source>
</evidence>
<dbReference type="AlphaFoldDB" id="A0A5C6FA29"/>
<reference evidence="2 3" key="1">
    <citation type="submission" date="2019-02" db="EMBL/GenBank/DDBJ databases">
        <title>Deep-cultivation of Planctomycetes and their phenomic and genomic characterization uncovers novel biology.</title>
        <authorList>
            <person name="Wiegand S."/>
            <person name="Jogler M."/>
            <person name="Boedeker C."/>
            <person name="Pinto D."/>
            <person name="Vollmers J."/>
            <person name="Rivas-Marin E."/>
            <person name="Kohn T."/>
            <person name="Peeters S.H."/>
            <person name="Heuer A."/>
            <person name="Rast P."/>
            <person name="Oberbeckmann S."/>
            <person name="Bunk B."/>
            <person name="Jeske O."/>
            <person name="Meyerdierks A."/>
            <person name="Storesund J.E."/>
            <person name="Kallscheuer N."/>
            <person name="Luecker S."/>
            <person name="Lage O.M."/>
            <person name="Pohl T."/>
            <person name="Merkel B.J."/>
            <person name="Hornburger P."/>
            <person name="Mueller R.-W."/>
            <person name="Bruemmer F."/>
            <person name="Labrenz M."/>
            <person name="Spormann A.M."/>
            <person name="Op Den Camp H."/>
            <person name="Overmann J."/>
            <person name="Amann R."/>
            <person name="Jetten M.S.M."/>
            <person name="Mascher T."/>
            <person name="Medema M.H."/>
            <person name="Devos D.P."/>
            <person name="Kaster A.-K."/>
            <person name="Ovreas L."/>
            <person name="Rohde M."/>
            <person name="Galperin M.Y."/>
            <person name="Jogler C."/>
        </authorList>
    </citation>
    <scope>NUCLEOTIDE SEQUENCE [LARGE SCALE GENOMIC DNA]</scope>
    <source>
        <strain evidence="2 3">Poly59</strain>
    </source>
</reference>
<protein>
    <submittedName>
        <fullName evidence="2">PGL/p-HBAD biosynthesis glycosyltransferase</fullName>
        <ecNumber evidence="2">2.4.1.-</ecNumber>
    </submittedName>
</protein>
<comment type="caution">
    <text evidence="2">The sequence shown here is derived from an EMBL/GenBank/DDBJ whole genome shotgun (WGS) entry which is preliminary data.</text>
</comment>
<dbReference type="SUPFAM" id="SSF53448">
    <property type="entry name" value="Nucleotide-diphospho-sugar transferases"/>
    <property type="match status" value="1"/>
</dbReference>
<dbReference type="OrthoDB" id="9784574at2"/>
<dbReference type="Gene3D" id="3.90.550.10">
    <property type="entry name" value="Spore Coat Polysaccharide Biosynthesis Protein SpsA, Chain A"/>
    <property type="match status" value="1"/>
</dbReference>
<dbReference type="CDD" id="cd06433">
    <property type="entry name" value="GT_2_WfgS_like"/>
    <property type="match status" value="1"/>
</dbReference>
<dbReference type="RefSeq" id="WP_146533062.1">
    <property type="nucleotide sequence ID" value="NZ_SJPX01000001.1"/>
</dbReference>
<organism evidence="2 3">
    <name type="scientific">Rubripirellula reticaptiva</name>
    <dbReference type="NCBI Taxonomy" id="2528013"/>
    <lineage>
        <taxon>Bacteria</taxon>
        <taxon>Pseudomonadati</taxon>
        <taxon>Planctomycetota</taxon>
        <taxon>Planctomycetia</taxon>
        <taxon>Pirellulales</taxon>
        <taxon>Pirellulaceae</taxon>
        <taxon>Rubripirellula</taxon>
    </lineage>
</organism>
<sequence length="315" mass="35934">MTLPRFAIVTPSFNQANFLEQTIRSVIDQEGRGVSFEIDYAVIDGGSTDHSADVIQKYESELAFWCSEKDRGQTHAINKGFERVSGTIHAYINSDDYYLPGAFAKVAKAFASDDQADLVHGICQKVDAAGSVFKEQISNITSLSEMVNLWDFWLRPKENWNFIQPEVFWADRLAKRLGKFDESLHFTMDFNYWLRGFDAGMKVRPLNAPLAAFRVHEAQKTSQRDASIRELLRGIEPYLLADDDRIPADLRTRLNQLAALSHCQIEHAQATPTKQVAQLLRLATMNPSLCQSKHFWKQFRRSSRRALVPSRYRAA</sequence>
<keyword evidence="2" id="KW-0808">Transferase</keyword>
<dbReference type="Proteomes" id="UP000317977">
    <property type="component" value="Unassembled WGS sequence"/>
</dbReference>